<organism evidence="5 6">
    <name type="scientific">Danaus chrysippus</name>
    <name type="common">African queen</name>
    <dbReference type="NCBI Taxonomy" id="151541"/>
    <lineage>
        <taxon>Eukaryota</taxon>
        <taxon>Metazoa</taxon>
        <taxon>Ecdysozoa</taxon>
        <taxon>Arthropoda</taxon>
        <taxon>Hexapoda</taxon>
        <taxon>Insecta</taxon>
        <taxon>Pterygota</taxon>
        <taxon>Neoptera</taxon>
        <taxon>Endopterygota</taxon>
        <taxon>Lepidoptera</taxon>
        <taxon>Glossata</taxon>
        <taxon>Ditrysia</taxon>
        <taxon>Papilionoidea</taxon>
        <taxon>Nymphalidae</taxon>
        <taxon>Danainae</taxon>
        <taxon>Danaini</taxon>
        <taxon>Danaina</taxon>
        <taxon>Danaus</taxon>
        <taxon>Anosia</taxon>
    </lineage>
</organism>
<dbReference type="OrthoDB" id="4843387at2759"/>
<evidence type="ECO:0000256" key="1">
    <source>
        <dbReference type="SAM" id="MobiDB-lite"/>
    </source>
</evidence>
<dbReference type="GO" id="GO:0006313">
    <property type="term" value="P:DNA transposition"/>
    <property type="evidence" value="ECO:0007669"/>
    <property type="project" value="InterPro"/>
</dbReference>
<feature type="compositionally biased region" description="Acidic residues" evidence="1">
    <location>
        <begin position="366"/>
        <end position="375"/>
    </location>
</feature>
<dbReference type="PANTHER" id="PTHR47055:SF3">
    <property type="entry name" value="PHORBOL-ESTER_DAG-TYPE DOMAIN-CONTAINING PROTEIN"/>
    <property type="match status" value="1"/>
</dbReference>
<evidence type="ECO:0000259" key="3">
    <source>
        <dbReference type="Pfam" id="PF13358"/>
    </source>
</evidence>
<dbReference type="Pfam" id="PF13843">
    <property type="entry name" value="DDE_Tnp_1_7"/>
    <property type="match status" value="2"/>
</dbReference>
<dbReference type="GO" id="GO:0015074">
    <property type="term" value="P:DNA integration"/>
    <property type="evidence" value="ECO:0007669"/>
    <property type="project" value="InterPro"/>
</dbReference>
<feature type="region of interest" description="Disordered" evidence="1">
    <location>
        <begin position="358"/>
        <end position="381"/>
    </location>
</feature>
<feature type="domain" description="PiggyBac transposable element-derived protein" evidence="4">
    <location>
        <begin position="538"/>
        <end position="657"/>
    </location>
</feature>
<evidence type="ECO:0000259" key="4">
    <source>
        <dbReference type="Pfam" id="PF13843"/>
    </source>
</evidence>
<dbReference type="Gene3D" id="3.30.420.10">
    <property type="entry name" value="Ribonuclease H-like superfamily/Ribonuclease H"/>
    <property type="match status" value="1"/>
</dbReference>
<dbReference type="Pfam" id="PF01498">
    <property type="entry name" value="HTH_Tnp_Tc3_2"/>
    <property type="match status" value="1"/>
</dbReference>
<dbReference type="InterPro" id="IPR038717">
    <property type="entry name" value="Tc1-like_DDE_dom"/>
</dbReference>
<sequence>MRKSKAFVQKWVQRYKVAKNVDDLPERGSIGKVDKKDEERIINLFSRNSALTLRREQAKLKAKGLDITYETIRTHLRTHDLKWRSTIQTPLLTEKHVKKRLAWAHENIDTDFSNVIFTDECSIWALCILMRAWSSSTNRLVQRTVKHGIKVHLWGYFSKQGFGTLYLFTDNLNAEKMLKIYKKALLPCAKRWFIKRNEDWILQEDNDPKHRSKLCTEWKAQSGIVTLDWPSQSPDANSIENVWAYIKHKLRGRRTQTLKLSVEYAVKLVESMPRRCQAIIDAGGDSTQYKVREKRLQWYGHVQRRPEDHMVKIALNLPTTKRKRGLLPQLLVDELSVNDIISHLEDNDDVLSADIYITPPDNYDKSDEDSGDEESSNINHLSRQQLLAQAEFRATVSSQSNLDIIESVSNEVSIDNNTHGDLSVQPPAKKKKCPATRKWRKVDIPVKTEKTSEPPHFLEHLDTPVHFFELFFDEDVFELIRSETEKNAIQKGYHNFKVTTEEIKRFIGILLLSGYNSVARYRMYWEQSVDCNFQGASTGNTHPELGVGASVVLDLISKLPPGTYSFYMDNYFTSLPLLDEIKTLGHDATGTVRANRVEKAPLKEAKDMKKMSRGSFDQCTDTLTNITLVRYNDNNIVTVASTECGVEPLAKMRNSNQKCRRFGQKISRDKSLKNNFEKLVSTLEVMCDPRSNRENVDTREAAFTLLLALCDFSFLCHLSFWCEILEEDNQATERCDDFDISVERRGRRRFRKQISEEMSQDVGLTLPDELHRPMLEYLEHRYKAMDVIFITFGVVQSETLLKTTEEELRNIHM</sequence>
<dbReference type="InterPro" id="IPR036397">
    <property type="entry name" value="RNaseH_sf"/>
</dbReference>
<evidence type="ECO:0000313" key="5">
    <source>
        <dbReference type="EMBL" id="CAG9574339.1"/>
    </source>
</evidence>
<reference evidence="5" key="1">
    <citation type="submission" date="2021-09" db="EMBL/GenBank/DDBJ databases">
        <authorList>
            <person name="Martin H S."/>
        </authorList>
    </citation>
    <scope>NUCLEOTIDE SEQUENCE</scope>
</reference>
<dbReference type="InterPro" id="IPR052638">
    <property type="entry name" value="PiggyBac_TE-derived"/>
</dbReference>
<feature type="domain" description="PiggyBac transposable element-derived protein" evidence="4">
    <location>
        <begin position="463"/>
        <end position="533"/>
    </location>
</feature>
<dbReference type="InterPro" id="IPR002492">
    <property type="entry name" value="Transposase_Tc1-like"/>
</dbReference>
<accession>A0A8J2VUD4</accession>
<evidence type="ECO:0000313" key="6">
    <source>
        <dbReference type="Proteomes" id="UP000789524"/>
    </source>
</evidence>
<gene>
    <name evidence="5" type="ORF">DCHRY22_LOCUS10864</name>
</gene>
<proteinExistence type="predicted"/>
<dbReference type="InterPro" id="IPR029526">
    <property type="entry name" value="PGBD"/>
</dbReference>
<comment type="caution">
    <text evidence="5">The sequence shown here is derived from an EMBL/GenBank/DDBJ whole genome shotgun (WGS) entry which is preliminary data.</text>
</comment>
<dbReference type="Proteomes" id="UP000789524">
    <property type="component" value="Unassembled WGS sequence"/>
</dbReference>
<dbReference type="Pfam" id="PF13358">
    <property type="entry name" value="DDE_3"/>
    <property type="match status" value="1"/>
</dbReference>
<evidence type="ECO:0000259" key="2">
    <source>
        <dbReference type="Pfam" id="PF01498"/>
    </source>
</evidence>
<feature type="domain" description="Transposase Tc1-like" evidence="2">
    <location>
        <begin position="40"/>
        <end position="108"/>
    </location>
</feature>
<dbReference type="PANTHER" id="PTHR47055">
    <property type="entry name" value="DDE_TNP_1_7 DOMAIN-CONTAINING PROTEIN"/>
    <property type="match status" value="1"/>
</dbReference>
<protein>
    <submittedName>
        <fullName evidence="5">(African queen) hypothetical protein</fullName>
    </submittedName>
</protein>
<dbReference type="GO" id="GO:0043565">
    <property type="term" value="F:sequence-specific DNA binding"/>
    <property type="evidence" value="ECO:0007669"/>
    <property type="project" value="TreeGrafter"/>
</dbReference>
<dbReference type="AlphaFoldDB" id="A0A8J2VUD4"/>
<feature type="domain" description="Tc1-like transposase DDE" evidence="3">
    <location>
        <begin position="115"/>
        <end position="257"/>
    </location>
</feature>
<keyword evidence="6" id="KW-1185">Reference proteome</keyword>
<name>A0A8J2VUD4_9NEOP</name>
<dbReference type="EMBL" id="CAKASE010000072">
    <property type="protein sequence ID" value="CAG9574339.1"/>
    <property type="molecule type" value="Genomic_DNA"/>
</dbReference>